<dbReference type="PANTHER" id="PTHR43861">
    <property type="entry name" value="TRANS-ACONITATE 2-METHYLTRANSFERASE-RELATED"/>
    <property type="match status" value="1"/>
</dbReference>
<evidence type="ECO:0000256" key="2">
    <source>
        <dbReference type="ARBA" id="ARBA00022679"/>
    </source>
</evidence>
<comment type="caution">
    <text evidence="4">The sequence shown here is derived from an EMBL/GenBank/DDBJ whole genome shotgun (WGS) entry which is preliminary data.</text>
</comment>
<dbReference type="InterPro" id="IPR029063">
    <property type="entry name" value="SAM-dependent_MTases_sf"/>
</dbReference>
<sequence>MQDTNAWYRENANQFIASTYALNMEALYAQFLPLLPVGGLILDYGCGSGRDSLAFAKAGYEVLAIDPCPEFIAYLENQADQNQIKNLEVRLGSLEEVSEKERFDGVWACASLLHLPKHALTQTLIGLAQHLIKGGVLYASFKKGTFEGGRNGRYFTDMEPGKLENLIHTIQDFELKKIWLTEDIRPERVESWVNLLAIKQST</sequence>
<protein>
    <submittedName>
        <fullName evidence="4">SAM-dependent methyltransferase</fullName>
    </submittedName>
</protein>
<dbReference type="EMBL" id="PFFQ01000015">
    <property type="protein sequence ID" value="PIW18046.1"/>
    <property type="molecule type" value="Genomic_DNA"/>
</dbReference>
<dbReference type="Proteomes" id="UP000231019">
    <property type="component" value="Unassembled WGS sequence"/>
</dbReference>
<evidence type="ECO:0000256" key="1">
    <source>
        <dbReference type="ARBA" id="ARBA00022603"/>
    </source>
</evidence>
<dbReference type="Pfam" id="PF13649">
    <property type="entry name" value="Methyltransf_25"/>
    <property type="match status" value="1"/>
</dbReference>
<dbReference type="CDD" id="cd02440">
    <property type="entry name" value="AdoMet_MTases"/>
    <property type="match status" value="1"/>
</dbReference>
<dbReference type="InterPro" id="IPR041698">
    <property type="entry name" value="Methyltransf_25"/>
</dbReference>
<evidence type="ECO:0000259" key="3">
    <source>
        <dbReference type="Pfam" id="PF13649"/>
    </source>
</evidence>
<keyword evidence="1 4" id="KW-0489">Methyltransferase</keyword>
<name>A0A2M7G8C4_9BACT</name>
<reference evidence="4 5" key="1">
    <citation type="submission" date="2017-09" db="EMBL/GenBank/DDBJ databases">
        <title>Depth-based differentiation of microbial function through sediment-hosted aquifers and enrichment of novel symbionts in the deep terrestrial subsurface.</title>
        <authorList>
            <person name="Probst A.J."/>
            <person name="Ladd B."/>
            <person name="Jarett J.K."/>
            <person name="Geller-Mcgrath D.E."/>
            <person name="Sieber C.M."/>
            <person name="Emerson J.B."/>
            <person name="Anantharaman K."/>
            <person name="Thomas B.C."/>
            <person name="Malmstrom R."/>
            <person name="Stieglmeier M."/>
            <person name="Klingl A."/>
            <person name="Woyke T."/>
            <person name="Ryan C.M."/>
            <person name="Banfield J.F."/>
        </authorList>
    </citation>
    <scope>NUCLEOTIDE SEQUENCE [LARGE SCALE GENOMIC DNA]</scope>
    <source>
        <strain evidence="4">CG17_big_fil_post_rev_8_21_14_2_50_48_46</strain>
    </source>
</reference>
<dbReference type="GO" id="GO:0008168">
    <property type="term" value="F:methyltransferase activity"/>
    <property type="evidence" value="ECO:0007669"/>
    <property type="project" value="UniProtKB-KW"/>
</dbReference>
<gene>
    <name evidence="4" type="ORF">COW36_06485</name>
</gene>
<dbReference type="PANTHER" id="PTHR43861:SF1">
    <property type="entry name" value="TRANS-ACONITATE 2-METHYLTRANSFERASE"/>
    <property type="match status" value="1"/>
</dbReference>
<accession>A0A2M7G8C4</accession>
<evidence type="ECO:0000313" key="4">
    <source>
        <dbReference type="EMBL" id="PIW18046.1"/>
    </source>
</evidence>
<proteinExistence type="predicted"/>
<dbReference type="Gene3D" id="3.40.50.150">
    <property type="entry name" value="Vaccinia Virus protein VP39"/>
    <property type="match status" value="1"/>
</dbReference>
<keyword evidence="2 4" id="KW-0808">Transferase</keyword>
<dbReference type="GO" id="GO:0032259">
    <property type="term" value="P:methylation"/>
    <property type="evidence" value="ECO:0007669"/>
    <property type="project" value="UniProtKB-KW"/>
</dbReference>
<dbReference type="SUPFAM" id="SSF53335">
    <property type="entry name" value="S-adenosyl-L-methionine-dependent methyltransferases"/>
    <property type="match status" value="1"/>
</dbReference>
<evidence type="ECO:0000313" key="5">
    <source>
        <dbReference type="Proteomes" id="UP000231019"/>
    </source>
</evidence>
<dbReference type="AlphaFoldDB" id="A0A2M7G8C4"/>
<feature type="domain" description="Methyltransferase" evidence="3">
    <location>
        <begin position="41"/>
        <end position="135"/>
    </location>
</feature>
<organism evidence="4 5">
    <name type="scientific">bacterium (Candidatus Blackallbacteria) CG17_big_fil_post_rev_8_21_14_2_50_48_46</name>
    <dbReference type="NCBI Taxonomy" id="2014261"/>
    <lineage>
        <taxon>Bacteria</taxon>
        <taxon>Candidatus Blackallbacteria</taxon>
    </lineage>
</organism>